<dbReference type="AlphaFoldDB" id="A0A8S0RCF0"/>
<dbReference type="EMBL" id="CACTIH010002470">
    <property type="protein sequence ID" value="CAA2976560.1"/>
    <property type="molecule type" value="Genomic_DNA"/>
</dbReference>
<comment type="caution">
    <text evidence="2">The sequence shown here is derived from an EMBL/GenBank/DDBJ whole genome shotgun (WGS) entry which is preliminary data.</text>
</comment>
<keyword evidence="3" id="KW-1185">Reference proteome</keyword>
<dbReference type="Gramene" id="OE9A068213T1">
    <property type="protein sequence ID" value="OE9A068213C1"/>
    <property type="gene ID" value="OE9A068213"/>
</dbReference>
<dbReference type="Proteomes" id="UP000594638">
    <property type="component" value="Unassembled WGS sequence"/>
</dbReference>
<sequence>MAVESDSSSESGSQGKSDSSRQEGRSGEIICSVDGVADDLKSVGMGSSLPDNKDNAPSVKREKSGPESVIVPIILKIADFDHKALLEEEEQMSTRSCEKYPIKGLTVVNISATTFPQKTGLATQLSTPGNINS</sequence>
<accession>A0A8S0RCF0</accession>
<evidence type="ECO:0000313" key="2">
    <source>
        <dbReference type="EMBL" id="CAA2976560.1"/>
    </source>
</evidence>
<name>A0A8S0RCF0_OLEEU</name>
<reference evidence="2 3" key="1">
    <citation type="submission" date="2019-12" db="EMBL/GenBank/DDBJ databases">
        <authorList>
            <person name="Alioto T."/>
            <person name="Alioto T."/>
            <person name="Gomez Garrido J."/>
        </authorList>
    </citation>
    <scope>NUCLEOTIDE SEQUENCE [LARGE SCALE GENOMIC DNA]</scope>
</reference>
<feature type="compositionally biased region" description="Low complexity" evidence="1">
    <location>
        <begin position="1"/>
        <end position="17"/>
    </location>
</feature>
<feature type="compositionally biased region" description="Basic and acidic residues" evidence="1">
    <location>
        <begin position="51"/>
        <end position="65"/>
    </location>
</feature>
<evidence type="ECO:0000256" key="1">
    <source>
        <dbReference type="SAM" id="MobiDB-lite"/>
    </source>
</evidence>
<organism evidence="2 3">
    <name type="scientific">Olea europaea subsp. europaea</name>
    <dbReference type="NCBI Taxonomy" id="158383"/>
    <lineage>
        <taxon>Eukaryota</taxon>
        <taxon>Viridiplantae</taxon>
        <taxon>Streptophyta</taxon>
        <taxon>Embryophyta</taxon>
        <taxon>Tracheophyta</taxon>
        <taxon>Spermatophyta</taxon>
        <taxon>Magnoliopsida</taxon>
        <taxon>eudicotyledons</taxon>
        <taxon>Gunneridae</taxon>
        <taxon>Pentapetalae</taxon>
        <taxon>asterids</taxon>
        <taxon>lamiids</taxon>
        <taxon>Lamiales</taxon>
        <taxon>Oleaceae</taxon>
        <taxon>Oleeae</taxon>
        <taxon>Olea</taxon>
    </lineage>
</organism>
<gene>
    <name evidence="2" type="ORF">OLEA9_A068213</name>
</gene>
<dbReference type="OrthoDB" id="1705907at2759"/>
<proteinExistence type="predicted"/>
<evidence type="ECO:0000313" key="3">
    <source>
        <dbReference type="Proteomes" id="UP000594638"/>
    </source>
</evidence>
<feature type="region of interest" description="Disordered" evidence="1">
    <location>
        <begin position="1"/>
        <end position="65"/>
    </location>
</feature>
<protein>
    <submittedName>
        <fullName evidence="2">Uncharacterized protein</fullName>
    </submittedName>
</protein>